<feature type="compositionally biased region" description="Basic and acidic residues" evidence="7">
    <location>
        <begin position="251"/>
        <end position="260"/>
    </location>
</feature>
<dbReference type="Proteomes" id="UP000002630">
    <property type="component" value="Linkage Group LG25"/>
</dbReference>
<keyword evidence="5" id="KW-0653">Protein transport</keyword>
<dbReference type="GO" id="GO:0015031">
    <property type="term" value="P:protein transport"/>
    <property type="evidence" value="ECO:0007669"/>
    <property type="project" value="UniProtKB-KW"/>
</dbReference>
<evidence type="ECO:0000256" key="2">
    <source>
        <dbReference type="ARBA" id="ARBA00006190"/>
    </source>
</evidence>
<comment type="similarity">
    <text evidence="2">Belongs to the SNF7 family.</text>
</comment>
<dbReference type="EMBL" id="FN648531">
    <property type="protein sequence ID" value="CBJ26544.1"/>
    <property type="molecule type" value="Genomic_DNA"/>
</dbReference>
<dbReference type="AlphaFoldDB" id="D7FYA5"/>
<evidence type="ECO:0000256" key="5">
    <source>
        <dbReference type="ARBA" id="ARBA00022927"/>
    </source>
</evidence>
<dbReference type="STRING" id="2880.D7FYA5"/>
<reference evidence="8 9" key="1">
    <citation type="journal article" date="2010" name="Nature">
        <title>The Ectocarpus genome and the independent evolution of multicellularity in brown algae.</title>
        <authorList>
            <person name="Cock J.M."/>
            <person name="Sterck L."/>
            <person name="Rouze P."/>
            <person name="Scornet D."/>
            <person name="Allen A.E."/>
            <person name="Amoutzias G."/>
            <person name="Anthouard V."/>
            <person name="Artiguenave F."/>
            <person name="Aury J.M."/>
            <person name="Badger J.H."/>
            <person name="Beszteri B."/>
            <person name="Billiau K."/>
            <person name="Bonnet E."/>
            <person name="Bothwell J.H."/>
            <person name="Bowler C."/>
            <person name="Boyen C."/>
            <person name="Brownlee C."/>
            <person name="Carrano C.J."/>
            <person name="Charrier B."/>
            <person name="Cho G.Y."/>
            <person name="Coelho S.M."/>
            <person name="Collen J."/>
            <person name="Corre E."/>
            <person name="Da Silva C."/>
            <person name="Delage L."/>
            <person name="Delaroque N."/>
            <person name="Dittami S.M."/>
            <person name="Doulbeau S."/>
            <person name="Elias M."/>
            <person name="Farnham G."/>
            <person name="Gachon C.M."/>
            <person name="Gschloessl B."/>
            <person name="Heesch S."/>
            <person name="Jabbari K."/>
            <person name="Jubin C."/>
            <person name="Kawai H."/>
            <person name="Kimura K."/>
            <person name="Kloareg B."/>
            <person name="Kupper F.C."/>
            <person name="Lang D."/>
            <person name="Le Bail A."/>
            <person name="Leblanc C."/>
            <person name="Lerouge P."/>
            <person name="Lohr M."/>
            <person name="Lopez P.J."/>
            <person name="Martens C."/>
            <person name="Maumus F."/>
            <person name="Michel G."/>
            <person name="Miranda-Saavedra D."/>
            <person name="Morales J."/>
            <person name="Moreau H."/>
            <person name="Motomura T."/>
            <person name="Nagasato C."/>
            <person name="Napoli C.A."/>
            <person name="Nelson D.R."/>
            <person name="Nyvall-Collen P."/>
            <person name="Peters A.F."/>
            <person name="Pommier C."/>
            <person name="Potin P."/>
            <person name="Poulain J."/>
            <person name="Quesneville H."/>
            <person name="Read B."/>
            <person name="Rensing S.A."/>
            <person name="Ritter A."/>
            <person name="Rousvoal S."/>
            <person name="Samanta M."/>
            <person name="Samson G."/>
            <person name="Schroeder D.C."/>
            <person name="Segurens B."/>
            <person name="Strittmatter M."/>
            <person name="Tonon T."/>
            <person name="Tregear J.W."/>
            <person name="Valentin K."/>
            <person name="von Dassow P."/>
            <person name="Yamagishi T."/>
            <person name="Van de Peer Y."/>
            <person name="Wincker P."/>
        </authorList>
    </citation>
    <scope>NUCLEOTIDE SEQUENCE [LARGE SCALE GENOMIC DNA]</scope>
    <source>
        <strain evidence="9">Ec32 / CCAP1310/4</strain>
    </source>
</reference>
<dbReference type="GO" id="GO:0005771">
    <property type="term" value="C:multivesicular body"/>
    <property type="evidence" value="ECO:0007669"/>
    <property type="project" value="TreeGrafter"/>
</dbReference>
<feature type="region of interest" description="Disordered" evidence="7">
    <location>
        <begin position="167"/>
        <end position="260"/>
    </location>
</feature>
<dbReference type="InParanoid" id="D7FYA5"/>
<gene>
    <name evidence="8" type="ORF">Esi_0034_0131</name>
</gene>
<evidence type="ECO:0000256" key="4">
    <source>
        <dbReference type="ARBA" id="ARBA00022753"/>
    </source>
</evidence>
<dbReference type="EMBL" id="FN649750">
    <property type="protein sequence ID" value="CBJ26544.1"/>
    <property type="molecule type" value="Genomic_DNA"/>
</dbReference>
<dbReference type="Pfam" id="PF03357">
    <property type="entry name" value="Snf7"/>
    <property type="match status" value="1"/>
</dbReference>
<dbReference type="GO" id="GO:0032511">
    <property type="term" value="P:late endosome to vacuole transport via multivesicular body sorting pathway"/>
    <property type="evidence" value="ECO:0007669"/>
    <property type="project" value="TreeGrafter"/>
</dbReference>
<dbReference type="GO" id="GO:0006900">
    <property type="term" value="P:vesicle budding from membrane"/>
    <property type="evidence" value="ECO:0007669"/>
    <property type="project" value="TreeGrafter"/>
</dbReference>
<dbReference type="PANTHER" id="PTHR22761:SF5">
    <property type="entry name" value="CHARGED MULTIVESICULAR BODY PROTEIN 6"/>
    <property type="match status" value="1"/>
</dbReference>
<dbReference type="Gene3D" id="6.10.250.1710">
    <property type="match status" value="1"/>
</dbReference>
<dbReference type="eggNOG" id="KOG2910">
    <property type="taxonomic scope" value="Eukaryota"/>
</dbReference>
<dbReference type="OMA" id="RAKQPAM"/>
<protein>
    <recommendedName>
        <fullName evidence="10">Charged multivesicular body protein 6</fullName>
    </recommendedName>
</protein>
<dbReference type="PANTHER" id="PTHR22761">
    <property type="entry name" value="CHARGED MULTIVESICULAR BODY PROTEIN"/>
    <property type="match status" value="1"/>
</dbReference>
<feature type="compositionally biased region" description="Low complexity" evidence="7">
    <location>
        <begin position="192"/>
        <end position="248"/>
    </location>
</feature>
<evidence type="ECO:0008006" key="10">
    <source>
        <dbReference type="Google" id="ProtNLM"/>
    </source>
</evidence>
<keyword evidence="3" id="KW-0813">Transport</keyword>
<keyword evidence="4" id="KW-0967">Endosome</keyword>
<dbReference type="InterPro" id="IPR005024">
    <property type="entry name" value="Snf7_fam"/>
</dbReference>
<name>D7FYA5_ECTSI</name>
<dbReference type="OrthoDB" id="441172at2759"/>
<evidence type="ECO:0000313" key="8">
    <source>
        <dbReference type="EMBL" id="CBJ26544.1"/>
    </source>
</evidence>
<evidence type="ECO:0000256" key="7">
    <source>
        <dbReference type="SAM" id="MobiDB-lite"/>
    </source>
</evidence>
<dbReference type="GO" id="GO:0000815">
    <property type="term" value="C:ESCRT III complex"/>
    <property type="evidence" value="ECO:0007669"/>
    <property type="project" value="TreeGrafter"/>
</dbReference>
<proteinExistence type="inferred from homology"/>
<evidence type="ECO:0000256" key="1">
    <source>
        <dbReference type="ARBA" id="ARBA00004608"/>
    </source>
</evidence>
<comment type="subcellular location">
    <subcellularLocation>
        <location evidence="1">Endosome membrane</location>
    </subcellularLocation>
</comment>
<accession>D7FYA5</accession>
<sequence length="260" mass="28320">MGNLMSRKKKRERDHVTDQDRAVLDLKNSRDRLTRYQKKLDLECAKLQAQAAAMVKEKRKDRALLLLKIKKLKQDQADKASSQLLSVHQMMDTIDWETQQLQVFNALKEGNVALNKLHEEMPLDKVEELMADTAESIAMEEEISKAIGGSWTDANEEDLLAELAELESEAAPEPVPATVPEPVPATAPEPVPATASEPVPAAVPAAAEASKPSEETAAQGASSLEELLPEAPTEAPVVVPAVTDAAEPQQEEERPTLVPA</sequence>
<keyword evidence="6" id="KW-0472">Membrane</keyword>
<evidence type="ECO:0000256" key="6">
    <source>
        <dbReference type="ARBA" id="ARBA00023136"/>
    </source>
</evidence>
<organism evidence="8 9">
    <name type="scientific">Ectocarpus siliculosus</name>
    <name type="common">Brown alga</name>
    <name type="synonym">Conferva siliculosa</name>
    <dbReference type="NCBI Taxonomy" id="2880"/>
    <lineage>
        <taxon>Eukaryota</taxon>
        <taxon>Sar</taxon>
        <taxon>Stramenopiles</taxon>
        <taxon>Ochrophyta</taxon>
        <taxon>PX clade</taxon>
        <taxon>Phaeophyceae</taxon>
        <taxon>Ectocarpales</taxon>
        <taxon>Ectocarpaceae</taxon>
        <taxon>Ectocarpus</taxon>
    </lineage>
</organism>
<evidence type="ECO:0000313" key="9">
    <source>
        <dbReference type="Proteomes" id="UP000002630"/>
    </source>
</evidence>
<keyword evidence="9" id="KW-1185">Reference proteome</keyword>
<feature type="compositionally biased region" description="Pro residues" evidence="7">
    <location>
        <begin position="173"/>
        <end position="191"/>
    </location>
</feature>
<evidence type="ECO:0000256" key="3">
    <source>
        <dbReference type="ARBA" id="ARBA00022448"/>
    </source>
</evidence>